<feature type="domain" description="Protein kinase" evidence="11">
    <location>
        <begin position="74"/>
        <end position="155"/>
    </location>
</feature>
<dbReference type="PANTHER" id="PTHR24356">
    <property type="entry name" value="SERINE/THREONINE-PROTEIN KINASE"/>
    <property type="match status" value="1"/>
</dbReference>
<dbReference type="AlphaFoldDB" id="A0A3B5LGN6"/>
<dbReference type="Pfam" id="PF00069">
    <property type="entry name" value="Pkinase"/>
    <property type="match status" value="1"/>
</dbReference>
<evidence type="ECO:0000256" key="5">
    <source>
        <dbReference type="ARBA" id="ARBA00022777"/>
    </source>
</evidence>
<evidence type="ECO:0000256" key="8">
    <source>
        <dbReference type="ARBA" id="ARBA00048679"/>
    </source>
</evidence>
<evidence type="ECO:0000313" key="12">
    <source>
        <dbReference type="Ensembl" id="ENSXCOP00000011298.1"/>
    </source>
</evidence>
<dbReference type="PROSITE" id="PS50011">
    <property type="entry name" value="PROTEIN_KINASE_DOM"/>
    <property type="match status" value="1"/>
</dbReference>
<dbReference type="InterPro" id="IPR000719">
    <property type="entry name" value="Prot_kinase_dom"/>
</dbReference>
<sequence length="155" mass="17245">MNVHIRCKGNVAPSCGVNSVELANKLAEMGLQAGGLSKRNTMQVKEPRRQSSERTESTTTEVRPDTPRLGISDFTFLQVLGKGSFGKVMLAKLNSKDHVFAIKVLKKDIILQDDDVECTMTEKRVLSLARCHPYLTQLYCCFQTPVICEGMLLLL</sequence>
<proteinExistence type="predicted"/>
<feature type="compositionally biased region" description="Basic and acidic residues" evidence="10">
    <location>
        <begin position="45"/>
        <end position="66"/>
    </location>
</feature>
<dbReference type="GeneTree" id="ENSGT00940000158220"/>
<feature type="binding site" evidence="9">
    <location>
        <position position="103"/>
    </location>
    <ligand>
        <name>ATP</name>
        <dbReference type="ChEBI" id="CHEBI:30616"/>
    </ligand>
</feature>
<name>A0A3B5LGN6_9TELE</name>
<comment type="catalytic activity">
    <reaction evidence="8">
        <text>L-seryl-[protein] + ATP = O-phospho-L-seryl-[protein] + ADP + H(+)</text>
        <dbReference type="Rhea" id="RHEA:17989"/>
        <dbReference type="Rhea" id="RHEA-COMP:9863"/>
        <dbReference type="Rhea" id="RHEA-COMP:11604"/>
        <dbReference type="ChEBI" id="CHEBI:15378"/>
        <dbReference type="ChEBI" id="CHEBI:29999"/>
        <dbReference type="ChEBI" id="CHEBI:30616"/>
        <dbReference type="ChEBI" id="CHEBI:83421"/>
        <dbReference type="ChEBI" id="CHEBI:456216"/>
        <dbReference type="EC" id="2.7.11.1"/>
    </reaction>
</comment>
<evidence type="ECO:0000256" key="1">
    <source>
        <dbReference type="ARBA" id="ARBA00012513"/>
    </source>
</evidence>
<reference evidence="12" key="2">
    <citation type="submission" date="2025-09" db="UniProtKB">
        <authorList>
            <consortium name="Ensembl"/>
        </authorList>
    </citation>
    <scope>IDENTIFICATION</scope>
</reference>
<dbReference type="EC" id="2.7.11.1" evidence="1"/>
<reference evidence="12" key="1">
    <citation type="submission" date="2025-08" db="UniProtKB">
        <authorList>
            <consortium name="Ensembl"/>
        </authorList>
    </citation>
    <scope>IDENTIFICATION</scope>
</reference>
<dbReference type="Ensembl" id="ENSXCOT00000011429.1">
    <property type="protein sequence ID" value="ENSXCOP00000011298.1"/>
    <property type="gene ID" value="ENSXCOG00000008534.1"/>
</dbReference>
<dbReference type="InterPro" id="IPR017441">
    <property type="entry name" value="Protein_kinase_ATP_BS"/>
</dbReference>
<dbReference type="PROSITE" id="PS00107">
    <property type="entry name" value="PROTEIN_KINASE_ATP"/>
    <property type="match status" value="1"/>
</dbReference>
<organism evidence="12 13">
    <name type="scientific">Xiphophorus couchianus</name>
    <name type="common">Monterrey platyfish</name>
    <dbReference type="NCBI Taxonomy" id="32473"/>
    <lineage>
        <taxon>Eukaryota</taxon>
        <taxon>Metazoa</taxon>
        <taxon>Chordata</taxon>
        <taxon>Craniata</taxon>
        <taxon>Vertebrata</taxon>
        <taxon>Euteleostomi</taxon>
        <taxon>Actinopterygii</taxon>
        <taxon>Neopterygii</taxon>
        <taxon>Teleostei</taxon>
        <taxon>Neoteleostei</taxon>
        <taxon>Acanthomorphata</taxon>
        <taxon>Ovalentaria</taxon>
        <taxon>Atherinomorphae</taxon>
        <taxon>Cyprinodontiformes</taxon>
        <taxon>Poeciliidae</taxon>
        <taxon>Poeciliinae</taxon>
        <taxon>Xiphophorus</taxon>
    </lineage>
</organism>
<evidence type="ECO:0000256" key="6">
    <source>
        <dbReference type="ARBA" id="ARBA00022840"/>
    </source>
</evidence>
<evidence type="ECO:0000256" key="10">
    <source>
        <dbReference type="SAM" id="MobiDB-lite"/>
    </source>
</evidence>
<keyword evidence="6 9" id="KW-0067">ATP-binding</keyword>
<evidence type="ECO:0000256" key="9">
    <source>
        <dbReference type="PROSITE-ProRule" id="PRU10141"/>
    </source>
</evidence>
<evidence type="ECO:0000256" key="7">
    <source>
        <dbReference type="ARBA" id="ARBA00047899"/>
    </source>
</evidence>
<evidence type="ECO:0000256" key="4">
    <source>
        <dbReference type="ARBA" id="ARBA00022741"/>
    </source>
</evidence>
<evidence type="ECO:0000313" key="13">
    <source>
        <dbReference type="Proteomes" id="UP000261380"/>
    </source>
</evidence>
<dbReference type="Proteomes" id="UP000261380">
    <property type="component" value="Unplaced"/>
</dbReference>
<protein>
    <recommendedName>
        <fullName evidence="1">non-specific serine/threonine protein kinase</fullName>
        <ecNumber evidence="1">2.7.11.1</ecNumber>
    </recommendedName>
</protein>
<dbReference type="FunFam" id="3.30.200.20:FF:000601">
    <property type="entry name" value="Protein kinase C epsilon"/>
    <property type="match status" value="1"/>
</dbReference>
<accession>A0A3B5LGN6</accession>
<dbReference type="SUPFAM" id="SSF56112">
    <property type="entry name" value="Protein kinase-like (PK-like)"/>
    <property type="match status" value="1"/>
</dbReference>
<dbReference type="PANTHER" id="PTHR24356:SF192">
    <property type="entry name" value="PROTEIN KINASE C ETA TYPE"/>
    <property type="match status" value="1"/>
</dbReference>
<dbReference type="GO" id="GO:0035556">
    <property type="term" value="P:intracellular signal transduction"/>
    <property type="evidence" value="ECO:0007669"/>
    <property type="project" value="TreeGrafter"/>
</dbReference>
<dbReference type="STRING" id="32473.ENSXCOP00000011298"/>
<dbReference type="InterPro" id="IPR011009">
    <property type="entry name" value="Kinase-like_dom_sf"/>
</dbReference>
<keyword evidence="5" id="KW-0418">Kinase</keyword>
<keyword evidence="3" id="KW-0808">Transferase</keyword>
<dbReference type="GO" id="GO:0004674">
    <property type="term" value="F:protein serine/threonine kinase activity"/>
    <property type="evidence" value="ECO:0007669"/>
    <property type="project" value="UniProtKB-KW"/>
</dbReference>
<dbReference type="GO" id="GO:0005524">
    <property type="term" value="F:ATP binding"/>
    <property type="evidence" value="ECO:0007669"/>
    <property type="project" value="UniProtKB-UniRule"/>
</dbReference>
<evidence type="ECO:0000256" key="2">
    <source>
        <dbReference type="ARBA" id="ARBA00022527"/>
    </source>
</evidence>
<keyword evidence="13" id="KW-1185">Reference proteome</keyword>
<evidence type="ECO:0000259" key="11">
    <source>
        <dbReference type="PROSITE" id="PS50011"/>
    </source>
</evidence>
<feature type="region of interest" description="Disordered" evidence="10">
    <location>
        <begin position="37"/>
        <end position="66"/>
    </location>
</feature>
<keyword evidence="4 9" id="KW-0547">Nucleotide-binding</keyword>
<dbReference type="InterPro" id="IPR050236">
    <property type="entry name" value="Ser_Thr_kinase_AGC"/>
</dbReference>
<keyword evidence="2" id="KW-0723">Serine/threonine-protein kinase</keyword>
<evidence type="ECO:0000256" key="3">
    <source>
        <dbReference type="ARBA" id="ARBA00022679"/>
    </source>
</evidence>
<comment type="catalytic activity">
    <reaction evidence="7">
        <text>L-threonyl-[protein] + ATP = O-phospho-L-threonyl-[protein] + ADP + H(+)</text>
        <dbReference type="Rhea" id="RHEA:46608"/>
        <dbReference type="Rhea" id="RHEA-COMP:11060"/>
        <dbReference type="Rhea" id="RHEA-COMP:11605"/>
        <dbReference type="ChEBI" id="CHEBI:15378"/>
        <dbReference type="ChEBI" id="CHEBI:30013"/>
        <dbReference type="ChEBI" id="CHEBI:30616"/>
        <dbReference type="ChEBI" id="CHEBI:61977"/>
        <dbReference type="ChEBI" id="CHEBI:456216"/>
        <dbReference type="EC" id="2.7.11.1"/>
    </reaction>
</comment>
<dbReference type="Gene3D" id="3.30.200.20">
    <property type="entry name" value="Phosphorylase Kinase, domain 1"/>
    <property type="match status" value="1"/>
</dbReference>